<proteinExistence type="predicted"/>
<dbReference type="EMBL" id="BSUK01000001">
    <property type="protein sequence ID" value="GMA22277.1"/>
    <property type="molecule type" value="Genomic_DNA"/>
</dbReference>
<reference evidence="4" key="1">
    <citation type="journal article" date="2014" name="Int. J. Syst. Evol. Microbiol.">
        <title>Complete genome of a new Firmicutes species belonging to the dominant human colonic microbiota ('Ruminococcus bicirculans') reveals two chromosomes and a selective capacity to utilize plant glucans.</title>
        <authorList>
            <consortium name="NISC Comparative Sequencing Program"/>
            <person name="Wegmann U."/>
            <person name="Louis P."/>
            <person name="Goesmann A."/>
            <person name="Henrissat B."/>
            <person name="Duncan S.H."/>
            <person name="Flint H.J."/>
        </authorList>
    </citation>
    <scope>NUCLEOTIDE SEQUENCE</scope>
    <source>
        <strain evidence="4">NBRC 106348</strain>
    </source>
</reference>
<evidence type="ECO:0000313" key="3">
    <source>
        <dbReference type="EMBL" id="GMA26682.1"/>
    </source>
</evidence>
<accession>A0ABQ6I9P9</accession>
<evidence type="ECO:0008006" key="6">
    <source>
        <dbReference type="Google" id="ProtNLM"/>
    </source>
</evidence>
<dbReference type="EMBL" id="BSUK01000001">
    <property type="protein sequence ID" value="GMA26744.1"/>
    <property type="molecule type" value="Genomic_DNA"/>
</dbReference>
<organism evidence="4 5">
    <name type="scientific">Luteimicrobium album</name>
    <dbReference type="NCBI Taxonomy" id="1054550"/>
    <lineage>
        <taxon>Bacteria</taxon>
        <taxon>Bacillati</taxon>
        <taxon>Actinomycetota</taxon>
        <taxon>Actinomycetes</taxon>
        <taxon>Micrococcales</taxon>
        <taxon>Luteimicrobium</taxon>
    </lineage>
</organism>
<evidence type="ECO:0000313" key="5">
    <source>
        <dbReference type="Proteomes" id="UP001157091"/>
    </source>
</evidence>
<dbReference type="EMBL" id="BSUK01000001">
    <property type="protein sequence ID" value="GMA26682.1"/>
    <property type="molecule type" value="Genomic_DNA"/>
</dbReference>
<dbReference type="InterPro" id="IPR009319">
    <property type="entry name" value="Phage_A118_VSP1"/>
</dbReference>
<sequence>MPVDPSFGERLARRVSTLYAQAELVVLRLIRDRVARGLDAPDWAEQKALQLEALRREIAEQLATVQDAATKELLQVILDAAAAGEGAAAADLTALGLEVPSLSPAAQAAVQQIAAETTWKLRALPATVLRASTDAYQRVVAQAASTVVVGAQTRRQAAQQAMDGLLGRGIGGFTDSAGRRWQLASYVEMAVRTGAGGAAIQGHVATLSASGLDLVLVSDAPRECPLCRPWEGKVLSISGQSVGTVEVRSATTGQPVKVHVAGSVAEARAAGFQHPNCRHSLNAYVPGATVAPKPRSSPEGYEAQQRQRALERGIRTWKMREAIALDEPGRRAAAAKVAEWQAALRAHLAANPELKRQSAREQIGKAR</sequence>
<name>A0ABQ6I9P9_9MICO</name>
<reference evidence="5" key="2">
    <citation type="journal article" date="2019" name="Int. J. Syst. Evol. Microbiol.">
        <title>The Global Catalogue of Microorganisms (GCM) 10K type strain sequencing project: providing services to taxonomists for standard genome sequencing and annotation.</title>
        <authorList>
            <consortium name="The Broad Institute Genomics Platform"/>
            <consortium name="The Broad Institute Genome Sequencing Center for Infectious Disease"/>
            <person name="Wu L."/>
            <person name="Ma J."/>
        </authorList>
    </citation>
    <scope>NUCLEOTIDE SEQUENCE [LARGE SCALE GENOMIC DNA]</scope>
    <source>
        <strain evidence="5">NBRC 106348</strain>
    </source>
</reference>
<keyword evidence="1" id="KW-0175">Coiled coil</keyword>
<dbReference type="Pfam" id="PF06152">
    <property type="entry name" value="Phage_min_cap2"/>
    <property type="match status" value="1"/>
</dbReference>
<dbReference type="Proteomes" id="UP001157091">
    <property type="component" value="Unassembled WGS sequence"/>
</dbReference>
<evidence type="ECO:0000313" key="4">
    <source>
        <dbReference type="EMBL" id="GMA26744.1"/>
    </source>
</evidence>
<comment type="caution">
    <text evidence="4">The sequence shown here is derived from an EMBL/GenBank/DDBJ whole genome shotgun (WGS) entry which is preliminary data.</text>
</comment>
<feature type="coiled-coil region" evidence="1">
    <location>
        <begin position="44"/>
        <end position="71"/>
    </location>
</feature>
<gene>
    <name evidence="2" type="ORF">GCM10025864_00360</name>
    <name evidence="3" type="ORF">GCM10025864_44410</name>
    <name evidence="4" type="ORF">GCM10025864_45030</name>
</gene>
<protein>
    <recommendedName>
        <fullName evidence="6">Minor capsid protein</fullName>
    </recommendedName>
</protein>
<evidence type="ECO:0000313" key="2">
    <source>
        <dbReference type="EMBL" id="GMA22277.1"/>
    </source>
</evidence>
<dbReference type="RefSeq" id="WP_284291171.1">
    <property type="nucleotide sequence ID" value="NZ_BSUK01000001.1"/>
</dbReference>
<reference evidence="4" key="3">
    <citation type="submission" date="2023-02" db="EMBL/GenBank/DDBJ databases">
        <authorList>
            <person name="Sun Q."/>
            <person name="Mori K."/>
        </authorList>
    </citation>
    <scope>NUCLEOTIDE SEQUENCE</scope>
    <source>
        <strain evidence="4">NBRC 106348</strain>
    </source>
</reference>
<evidence type="ECO:0000256" key="1">
    <source>
        <dbReference type="SAM" id="Coils"/>
    </source>
</evidence>
<keyword evidence="5" id="KW-1185">Reference proteome</keyword>